<evidence type="ECO:0000313" key="2">
    <source>
        <dbReference type="Proteomes" id="UP000315816"/>
    </source>
</evidence>
<keyword evidence="2" id="KW-1185">Reference proteome</keyword>
<protein>
    <recommendedName>
        <fullName evidence="3">AAA family ATPase</fullName>
    </recommendedName>
</protein>
<dbReference type="InterPro" id="IPR008868">
    <property type="entry name" value="TniB"/>
</dbReference>
<comment type="caution">
    <text evidence="1">The sequence shown here is derived from an EMBL/GenBank/DDBJ whole genome shotgun (WGS) entry which is preliminary data.</text>
</comment>
<proteinExistence type="predicted"/>
<dbReference type="EMBL" id="VICH01000004">
    <property type="protein sequence ID" value="TQV69217.1"/>
    <property type="molecule type" value="Genomic_DNA"/>
</dbReference>
<evidence type="ECO:0008006" key="3">
    <source>
        <dbReference type="Google" id="ProtNLM"/>
    </source>
</evidence>
<dbReference type="AlphaFoldDB" id="A0A545SW83"/>
<dbReference type="OrthoDB" id="14765at2"/>
<name>A0A545SW83_9RHOB</name>
<dbReference type="RefSeq" id="WP_142852969.1">
    <property type="nucleotide sequence ID" value="NZ_FXWW01000001.1"/>
</dbReference>
<organism evidence="1 2">
    <name type="scientific">Aliiroseovarius halocynthiae</name>
    <dbReference type="NCBI Taxonomy" id="985055"/>
    <lineage>
        <taxon>Bacteria</taxon>
        <taxon>Pseudomonadati</taxon>
        <taxon>Pseudomonadota</taxon>
        <taxon>Alphaproteobacteria</taxon>
        <taxon>Rhodobacterales</taxon>
        <taxon>Paracoccaceae</taxon>
        <taxon>Aliiroseovarius</taxon>
    </lineage>
</organism>
<accession>A0A545SW83</accession>
<reference evidence="1 2" key="1">
    <citation type="submission" date="2019-06" db="EMBL/GenBank/DDBJ databases">
        <title>A novel species of marine bacteria.</title>
        <authorList>
            <person name="Wang Y."/>
        </authorList>
    </citation>
    <scope>NUCLEOTIDE SEQUENCE [LARGE SCALE GENOMIC DNA]</scope>
    <source>
        <strain evidence="1 2">MA1-10</strain>
    </source>
</reference>
<gene>
    <name evidence="1" type="ORF">FIL88_06570</name>
</gene>
<dbReference type="Pfam" id="PF05621">
    <property type="entry name" value="TniB"/>
    <property type="match status" value="1"/>
</dbReference>
<evidence type="ECO:0000313" key="1">
    <source>
        <dbReference type="EMBL" id="TQV69217.1"/>
    </source>
</evidence>
<dbReference type="Proteomes" id="UP000315816">
    <property type="component" value="Unassembled WGS sequence"/>
</dbReference>
<sequence>MSRNPAQQFPDMSKASVPERIHYIREGTYFDTSARRALRNSLDELVRTPSDCDNKLMFITAPAGMGVTRILDEFAAQHPKTTCGRSGKQIVPVVNELIHPSGDIIDYCDALRVDLAIPGYGPLVRQVSYSKTLELLGHLHTRIVILEDFHQTDSFQKHQRVSYQNYVHYLISKYDIRVVLTGAPRIWRWAMEDEQTLGRSLHLQYRAWTPHEDDFIEFLEGFERWCPISNKGALTSDPKLRKAIITKTHGICRTVMQVLTGFAIYAIVSDSERLDLDTWLHYRDQDQPL</sequence>